<proteinExistence type="predicted"/>
<evidence type="ECO:0000256" key="5">
    <source>
        <dbReference type="ARBA" id="ARBA00022692"/>
    </source>
</evidence>
<feature type="transmembrane region" description="Helical" evidence="8">
    <location>
        <begin position="363"/>
        <end position="382"/>
    </location>
</feature>
<evidence type="ECO:0000256" key="3">
    <source>
        <dbReference type="ARBA" id="ARBA00022676"/>
    </source>
</evidence>
<dbReference type="Pfam" id="PF13231">
    <property type="entry name" value="PMT_2"/>
    <property type="match status" value="1"/>
</dbReference>
<sequence length="461" mass="49342">MRQGLLPETFRGRLTAIVLLGLGIRLLHLVLVAADNPLSGDGAAYHLSANLFADGLGFPEPLRHFFGGVDVVPLAEGEVVVETPIGYIEPTAGHPPVWTVLLGTFAFLGFTTVLQQQLVSVLLGAPAIVLMGLLGRELRSDRLGLLAAAGTAGYAFIWVNDGLLVAETAAIAMAAATMLVGVRFWRDPSRPSAVVLGLVGGLAALTRAELVLFLPVVAAVVLLRTPLAWRERLLRYVACGLSALVLCLPWFARNVAAFDAPVLFSNGMGTVLVQANCDATYHGPDLGYWNLSCGLPTPYGADGGLLDEYERDVVVRQRATSYMSVNRERLLTVVVPARIGRMWGLYEPIGQLRRDVHADRRSFAISMLGLVQFALLVPLAVAGFEVIRRRRGPLLVLAAWVPIATFTAATAFGNTRYRTAAEASLVILAAVAVDAALDRWKPSEVLPDQSVISAQPPRGSS</sequence>
<feature type="transmembrane region" description="Helical" evidence="8">
    <location>
        <begin position="394"/>
        <end position="412"/>
    </location>
</feature>
<keyword evidence="2" id="KW-1003">Cell membrane</keyword>
<organism evidence="10">
    <name type="scientific">marine metagenome</name>
    <dbReference type="NCBI Taxonomy" id="408172"/>
    <lineage>
        <taxon>unclassified sequences</taxon>
        <taxon>metagenomes</taxon>
        <taxon>ecological metagenomes</taxon>
    </lineage>
</organism>
<accession>A0A381Q051</accession>
<feature type="transmembrane region" description="Helical" evidence="8">
    <location>
        <begin position="165"/>
        <end position="182"/>
    </location>
</feature>
<keyword evidence="5 8" id="KW-0812">Transmembrane</keyword>
<evidence type="ECO:0000313" key="10">
    <source>
        <dbReference type="EMBL" id="SUZ72665.1"/>
    </source>
</evidence>
<name>A0A381Q051_9ZZZZ</name>
<keyword evidence="7 8" id="KW-0472">Membrane</keyword>
<dbReference type="InterPro" id="IPR050297">
    <property type="entry name" value="LipidA_mod_glycosyltrf_83"/>
</dbReference>
<dbReference type="InterPro" id="IPR038731">
    <property type="entry name" value="RgtA/B/C-like"/>
</dbReference>
<keyword evidence="4" id="KW-0808">Transferase</keyword>
<feature type="transmembrane region" description="Helical" evidence="8">
    <location>
        <begin position="194"/>
        <end position="221"/>
    </location>
</feature>
<dbReference type="AlphaFoldDB" id="A0A381Q051"/>
<feature type="transmembrane region" description="Helical" evidence="8">
    <location>
        <begin position="105"/>
        <end position="131"/>
    </location>
</feature>
<feature type="transmembrane region" description="Helical" evidence="8">
    <location>
        <begin position="143"/>
        <end position="159"/>
    </location>
</feature>
<evidence type="ECO:0000259" key="9">
    <source>
        <dbReference type="Pfam" id="PF13231"/>
    </source>
</evidence>
<gene>
    <name evidence="10" type="ORF">METZ01_LOCUS25519</name>
</gene>
<evidence type="ECO:0000256" key="4">
    <source>
        <dbReference type="ARBA" id="ARBA00022679"/>
    </source>
</evidence>
<evidence type="ECO:0000256" key="2">
    <source>
        <dbReference type="ARBA" id="ARBA00022475"/>
    </source>
</evidence>
<dbReference type="PANTHER" id="PTHR33908">
    <property type="entry name" value="MANNOSYLTRANSFERASE YKCB-RELATED"/>
    <property type="match status" value="1"/>
</dbReference>
<comment type="subcellular location">
    <subcellularLocation>
        <location evidence="1">Cell membrane</location>
        <topology evidence="1">Multi-pass membrane protein</topology>
    </subcellularLocation>
</comment>
<feature type="domain" description="Glycosyltransferase RgtA/B/C/D-like" evidence="9">
    <location>
        <begin position="94"/>
        <end position="250"/>
    </location>
</feature>
<keyword evidence="6 8" id="KW-1133">Transmembrane helix</keyword>
<dbReference type="GO" id="GO:0008610">
    <property type="term" value="P:lipid biosynthetic process"/>
    <property type="evidence" value="ECO:0007669"/>
    <property type="project" value="UniProtKB-ARBA"/>
</dbReference>
<feature type="transmembrane region" description="Helical" evidence="8">
    <location>
        <begin position="12"/>
        <end position="34"/>
    </location>
</feature>
<evidence type="ECO:0000256" key="7">
    <source>
        <dbReference type="ARBA" id="ARBA00023136"/>
    </source>
</evidence>
<dbReference type="EMBL" id="UINC01001154">
    <property type="protein sequence ID" value="SUZ72665.1"/>
    <property type="molecule type" value="Genomic_DNA"/>
</dbReference>
<keyword evidence="3" id="KW-0328">Glycosyltransferase</keyword>
<dbReference type="PANTHER" id="PTHR33908:SF11">
    <property type="entry name" value="MEMBRANE PROTEIN"/>
    <property type="match status" value="1"/>
</dbReference>
<dbReference type="GO" id="GO:0016763">
    <property type="term" value="F:pentosyltransferase activity"/>
    <property type="evidence" value="ECO:0007669"/>
    <property type="project" value="TreeGrafter"/>
</dbReference>
<evidence type="ECO:0000256" key="6">
    <source>
        <dbReference type="ARBA" id="ARBA00022989"/>
    </source>
</evidence>
<feature type="transmembrane region" description="Helical" evidence="8">
    <location>
        <begin position="233"/>
        <end position="252"/>
    </location>
</feature>
<evidence type="ECO:0000256" key="8">
    <source>
        <dbReference type="SAM" id="Phobius"/>
    </source>
</evidence>
<protein>
    <recommendedName>
        <fullName evidence="9">Glycosyltransferase RgtA/B/C/D-like domain-containing protein</fullName>
    </recommendedName>
</protein>
<evidence type="ECO:0000256" key="1">
    <source>
        <dbReference type="ARBA" id="ARBA00004651"/>
    </source>
</evidence>
<reference evidence="10" key="1">
    <citation type="submission" date="2018-05" db="EMBL/GenBank/DDBJ databases">
        <authorList>
            <person name="Lanie J.A."/>
            <person name="Ng W.-L."/>
            <person name="Kazmierczak K.M."/>
            <person name="Andrzejewski T.M."/>
            <person name="Davidsen T.M."/>
            <person name="Wayne K.J."/>
            <person name="Tettelin H."/>
            <person name="Glass J.I."/>
            <person name="Rusch D."/>
            <person name="Podicherti R."/>
            <person name="Tsui H.-C.T."/>
            <person name="Winkler M.E."/>
        </authorList>
    </citation>
    <scope>NUCLEOTIDE SEQUENCE</scope>
</reference>
<dbReference type="GO" id="GO:0005886">
    <property type="term" value="C:plasma membrane"/>
    <property type="evidence" value="ECO:0007669"/>
    <property type="project" value="UniProtKB-SubCell"/>
</dbReference>